<gene>
    <name evidence="2" type="ORF">BU16DRAFT_348775</name>
</gene>
<protein>
    <submittedName>
        <fullName evidence="2">Uncharacterized protein</fullName>
    </submittedName>
</protein>
<reference evidence="2" key="1">
    <citation type="journal article" date="2020" name="Stud. Mycol.">
        <title>101 Dothideomycetes genomes: a test case for predicting lifestyles and emergence of pathogens.</title>
        <authorList>
            <person name="Haridas S."/>
            <person name="Albert R."/>
            <person name="Binder M."/>
            <person name="Bloem J."/>
            <person name="Labutti K."/>
            <person name="Salamov A."/>
            <person name="Andreopoulos B."/>
            <person name="Baker S."/>
            <person name="Barry K."/>
            <person name="Bills G."/>
            <person name="Bluhm B."/>
            <person name="Cannon C."/>
            <person name="Castanera R."/>
            <person name="Culley D."/>
            <person name="Daum C."/>
            <person name="Ezra D."/>
            <person name="Gonzalez J."/>
            <person name="Henrissat B."/>
            <person name="Kuo A."/>
            <person name="Liang C."/>
            <person name="Lipzen A."/>
            <person name="Lutzoni F."/>
            <person name="Magnuson J."/>
            <person name="Mondo S."/>
            <person name="Nolan M."/>
            <person name="Ohm R."/>
            <person name="Pangilinan J."/>
            <person name="Park H.-J."/>
            <person name="Ramirez L."/>
            <person name="Alfaro M."/>
            <person name="Sun H."/>
            <person name="Tritt A."/>
            <person name="Yoshinaga Y."/>
            <person name="Zwiers L.-H."/>
            <person name="Turgeon B."/>
            <person name="Goodwin S."/>
            <person name="Spatafora J."/>
            <person name="Crous P."/>
            <person name="Grigoriev I."/>
        </authorList>
    </citation>
    <scope>NUCLEOTIDE SEQUENCE</scope>
    <source>
        <strain evidence="2">CBS 269.34</strain>
    </source>
</reference>
<name>A0A6A6QY81_9PEZI</name>
<keyword evidence="3" id="KW-1185">Reference proteome</keyword>
<dbReference type="AlphaFoldDB" id="A0A6A6QY81"/>
<keyword evidence="1" id="KW-0472">Membrane</keyword>
<evidence type="ECO:0000313" key="2">
    <source>
        <dbReference type="EMBL" id="KAF2497072.1"/>
    </source>
</evidence>
<accession>A0A6A6QY81</accession>
<proteinExistence type="predicted"/>
<evidence type="ECO:0000256" key="1">
    <source>
        <dbReference type="SAM" id="Phobius"/>
    </source>
</evidence>
<dbReference type="EMBL" id="MU004187">
    <property type="protein sequence ID" value="KAF2497072.1"/>
    <property type="molecule type" value="Genomic_DNA"/>
</dbReference>
<evidence type="ECO:0000313" key="3">
    <source>
        <dbReference type="Proteomes" id="UP000799750"/>
    </source>
</evidence>
<keyword evidence="1" id="KW-1133">Transmembrane helix</keyword>
<dbReference type="Proteomes" id="UP000799750">
    <property type="component" value="Unassembled WGS sequence"/>
</dbReference>
<sequence length="176" mass="19290">MGITFYLPHLPIVPRLRHRIILVFLPSRMHHSIEDIIFIIAVLCCSRGGDSPCRSGILSSCGRILLLFCLSLLRGGHPGTLCGVNVGVCNLAVVACLWEVEIGGCGVWVREWLTGVPGDLRYDFASEYNARTMMFIVALEMAVDVVFSCLPGAILLSTMLTKNTLRRGFHGIVTTT</sequence>
<organism evidence="2 3">
    <name type="scientific">Lophium mytilinum</name>
    <dbReference type="NCBI Taxonomy" id="390894"/>
    <lineage>
        <taxon>Eukaryota</taxon>
        <taxon>Fungi</taxon>
        <taxon>Dikarya</taxon>
        <taxon>Ascomycota</taxon>
        <taxon>Pezizomycotina</taxon>
        <taxon>Dothideomycetes</taxon>
        <taxon>Pleosporomycetidae</taxon>
        <taxon>Mytilinidiales</taxon>
        <taxon>Mytilinidiaceae</taxon>
        <taxon>Lophium</taxon>
    </lineage>
</organism>
<feature type="transmembrane region" description="Helical" evidence="1">
    <location>
        <begin position="133"/>
        <end position="157"/>
    </location>
</feature>
<keyword evidence="1" id="KW-0812">Transmembrane</keyword>